<evidence type="ECO:0000313" key="2">
    <source>
        <dbReference type="Proteomes" id="UP001165960"/>
    </source>
</evidence>
<dbReference type="EC" id="3.4.21.61" evidence="1"/>
<comment type="caution">
    <text evidence="1">The sequence shown here is derived from an EMBL/GenBank/DDBJ whole genome shotgun (WGS) entry which is preliminary data.</text>
</comment>
<dbReference type="EMBL" id="QTSX02007112">
    <property type="protein sequence ID" value="KAJ9051411.1"/>
    <property type="molecule type" value="Genomic_DNA"/>
</dbReference>
<sequence>MAVLTIVGLTGKDVNIAVLDNGSTENLEDLLDNYVSDWLNFIDEQSPATSKEFDAVYRQGNQLLTWASIIAAPRDTRFGVGVAYEAKVSGRQASGILTSLVIQTLGIGRDPEHLFDAFTHRLDYHDIYSYARDASNFDYGKHRELYKALREGSERGRAKNGAIYVVASRGRFHPHANSIHTLAVGTIASNDRHLPSAMPCTATLLVAYSAPVNTTGSTAGTATSMVTGAAALALQKRPELTWRDMQYLMMNSAKQVDLNHTTWTRTFCGRHYSAMYGYGKLDVQELIKQTASHDLLGPQSYHVARPDEIQANGETRLVYTVTMEMIEKFNGFRVEHVDVAFNVQTQSPNLKMTLVSPNGFMSQLYAPGQERHAWGTYGDAMLSLAHWGEPIEGNWTIVLENANLQGITPTITFWGEKCRLGPCHPDLLIYVMLLTDILLIGILLFFVCRFFMRPIITPPSLSEEFLPAYSPQMHACPPPPYST</sequence>
<accession>A0ACC2RMW7</accession>
<name>A0ACC2RMW7_9FUNG</name>
<organism evidence="1 2">
    <name type="scientific">Entomophthora muscae</name>
    <dbReference type="NCBI Taxonomy" id="34485"/>
    <lineage>
        <taxon>Eukaryota</taxon>
        <taxon>Fungi</taxon>
        <taxon>Fungi incertae sedis</taxon>
        <taxon>Zoopagomycota</taxon>
        <taxon>Entomophthoromycotina</taxon>
        <taxon>Entomophthoromycetes</taxon>
        <taxon>Entomophthorales</taxon>
        <taxon>Entomophthoraceae</taxon>
        <taxon>Entomophthora</taxon>
    </lineage>
</organism>
<reference evidence="1" key="1">
    <citation type="submission" date="2022-04" db="EMBL/GenBank/DDBJ databases">
        <title>Genome of the entomopathogenic fungus Entomophthora muscae.</title>
        <authorList>
            <person name="Elya C."/>
            <person name="Lovett B.R."/>
            <person name="Lee E."/>
            <person name="Macias A.M."/>
            <person name="Hajek A.E."/>
            <person name="De Bivort B.L."/>
            <person name="Kasson M.T."/>
            <person name="De Fine Licht H.H."/>
            <person name="Stajich J.E."/>
        </authorList>
    </citation>
    <scope>NUCLEOTIDE SEQUENCE</scope>
    <source>
        <strain evidence="1">Berkeley</strain>
    </source>
</reference>
<keyword evidence="1" id="KW-0378">Hydrolase</keyword>
<evidence type="ECO:0000313" key="1">
    <source>
        <dbReference type="EMBL" id="KAJ9051411.1"/>
    </source>
</evidence>
<proteinExistence type="predicted"/>
<dbReference type="Proteomes" id="UP001165960">
    <property type="component" value="Unassembled WGS sequence"/>
</dbReference>
<gene>
    <name evidence="1" type="primary">KEX2_6</name>
    <name evidence="1" type="ORF">DSO57_1004821</name>
</gene>
<protein>
    <submittedName>
        <fullName evidence="1">Pheromone processing endoprotease</fullName>
        <ecNumber evidence="1">3.4.21.61</ecNumber>
    </submittedName>
</protein>
<keyword evidence="2" id="KW-1185">Reference proteome</keyword>